<feature type="chain" id="PRO_5024982374" evidence="2">
    <location>
        <begin position="25"/>
        <end position="346"/>
    </location>
</feature>
<reference evidence="3 4" key="1">
    <citation type="journal article" date="2019" name="Biochem. Eng. J.">
        <title>Metabolic engineering of the marine bacteria Neptunomonas concharum for the production of acetoin and meso-2,3-butanediol from acetate.</title>
        <authorList>
            <person name="Li W."/>
            <person name="Pu N."/>
            <person name="Liu C.-X."/>
            <person name="Yuan Q.-P."/>
            <person name="Li Z.-J."/>
        </authorList>
    </citation>
    <scope>NUCLEOTIDE SEQUENCE [LARGE SCALE GENOMIC DNA]</scope>
    <source>
        <strain evidence="3 4">JCM17730</strain>
    </source>
</reference>
<dbReference type="RefSeq" id="WP_138988368.1">
    <property type="nucleotide sequence ID" value="NZ_CP043869.1"/>
</dbReference>
<dbReference type="AlphaFoldDB" id="A0A5P1RB50"/>
<dbReference type="Pfam" id="PF13416">
    <property type="entry name" value="SBP_bac_8"/>
    <property type="match status" value="1"/>
</dbReference>
<dbReference type="PANTHER" id="PTHR30222:SF2">
    <property type="entry name" value="ABC TRANSPORTER SUBSTRATE-BINDING PROTEIN"/>
    <property type="match status" value="1"/>
</dbReference>
<organism evidence="3 4">
    <name type="scientific">Neptunomonas concharum</name>
    <dbReference type="NCBI Taxonomy" id="1031538"/>
    <lineage>
        <taxon>Bacteria</taxon>
        <taxon>Pseudomonadati</taxon>
        <taxon>Pseudomonadota</taxon>
        <taxon>Gammaproteobacteria</taxon>
        <taxon>Oceanospirillales</taxon>
        <taxon>Oceanospirillaceae</taxon>
        <taxon>Neptunomonas</taxon>
    </lineage>
</organism>
<dbReference type="Proteomes" id="UP000324760">
    <property type="component" value="Chromosome"/>
</dbReference>
<dbReference type="OrthoDB" id="9815444at2"/>
<sequence length="346" mass="38362">MKAIRTALFSAITGGLLAAQVASAQSLTVVAFGGASQEAQRTVFFKPFSTTSGNQIVEDSYNGGLAKVKAMVDSNSVTWDVLQVEDPDLLRGCESGLFEKMDWDKLGDKGQYLESAISECGMGHIIWSNVIAYNRDTLKTGPKNWQDFWDVNKYPGKRGLRKGAKGNLEFALLADGVKPDEVYSLLETEEGVNRAFAKLDELKPYIQWWEAGAQPPEWLASGDVVMTTAYNGRITNANKEGKNFQVVWDGQLYSVDSWAVIKGSKNKDKAFDFIAYASSAKVASQYPAHIPYGVAHKEATQAIPEKIAKDLPTYPDNLKNALREDTAFWVDYQDELNERFNAWVAR</sequence>
<dbReference type="InterPro" id="IPR006059">
    <property type="entry name" value="SBP"/>
</dbReference>
<protein>
    <submittedName>
        <fullName evidence="3">ABC transporter substrate-binding protein</fullName>
    </submittedName>
</protein>
<name>A0A5P1RB50_9GAMM</name>
<dbReference type="KEGG" id="ncu:F0U83_07210"/>
<evidence type="ECO:0000313" key="4">
    <source>
        <dbReference type="Proteomes" id="UP000324760"/>
    </source>
</evidence>
<evidence type="ECO:0000256" key="2">
    <source>
        <dbReference type="SAM" id="SignalP"/>
    </source>
</evidence>
<keyword evidence="1 2" id="KW-0732">Signal</keyword>
<dbReference type="Gene3D" id="3.40.190.10">
    <property type="entry name" value="Periplasmic binding protein-like II"/>
    <property type="match status" value="2"/>
</dbReference>
<dbReference type="PANTHER" id="PTHR30222">
    <property type="entry name" value="SPERMIDINE/PUTRESCINE-BINDING PERIPLASMIC PROTEIN"/>
    <property type="match status" value="1"/>
</dbReference>
<evidence type="ECO:0000313" key="3">
    <source>
        <dbReference type="EMBL" id="QEQ96512.1"/>
    </source>
</evidence>
<evidence type="ECO:0000256" key="1">
    <source>
        <dbReference type="ARBA" id="ARBA00022729"/>
    </source>
</evidence>
<keyword evidence="4" id="KW-1185">Reference proteome</keyword>
<dbReference type="SUPFAM" id="SSF53850">
    <property type="entry name" value="Periplasmic binding protein-like II"/>
    <property type="match status" value="1"/>
</dbReference>
<dbReference type="EMBL" id="CP043869">
    <property type="protein sequence ID" value="QEQ96512.1"/>
    <property type="molecule type" value="Genomic_DNA"/>
</dbReference>
<dbReference type="CDD" id="cd13589">
    <property type="entry name" value="PBP2_polyamine_RpCGA009"/>
    <property type="match status" value="1"/>
</dbReference>
<gene>
    <name evidence="3" type="ORF">F0U83_07210</name>
</gene>
<feature type="signal peptide" evidence="2">
    <location>
        <begin position="1"/>
        <end position="24"/>
    </location>
</feature>
<proteinExistence type="predicted"/>
<accession>A0A5P1RB50</accession>